<feature type="compositionally biased region" description="Basic and acidic residues" evidence="1">
    <location>
        <begin position="69"/>
        <end position="78"/>
    </location>
</feature>
<feature type="region of interest" description="Disordered" evidence="1">
    <location>
        <begin position="38"/>
        <end position="99"/>
    </location>
</feature>
<evidence type="ECO:0000256" key="1">
    <source>
        <dbReference type="SAM" id="MobiDB-lite"/>
    </source>
</evidence>
<evidence type="ECO:0000313" key="3">
    <source>
        <dbReference type="Proteomes" id="UP001066276"/>
    </source>
</evidence>
<dbReference type="EMBL" id="JANPWB010000009">
    <property type="protein sequence ID" value="KAJ1153968.1"/>
    <property type="molecule type" value="Genomic_DNA"/>
</dbReference>
<feature type="compositionally biased region" description="Basic and acidic residues" evidence="1">
    <location>
        <begin position="90"/>
        <end position="99"/>
    </location>
</feature>
<dbReference type="Proteomes" id="UP001066276">
    <property type="component" value="Chromosome 5"/>
</dbReference>
<keyword evidence="3" id="KW-1185">Reference proteome</keyword>
<name>A0AAV7RPS1_PLEWA</name>
<evidence type="ECO:0000313" key="2">
    <source>
        <dbReference type="EMBL" id="KAJ1153968.1"/>
    </source>
</evidence>
<accession>A0AAV7RPS1</accession>
<reference evidence="2" key="1">
    <citation type="journal article" date="2022" name="bioRxiv">
        <title>Sequencing and chromosome-scale assembly of the giantPleurodeles waltlgenome.</title>
        <authorList>
            <person name="Brown T."/>
            <person name="Elewa A."/>
            <person name="Iarovenko S."/>
            <person name="Subramanian E."/>
            <person name="Araus A.J."/>
            <person name="Petzold A."/>
            <person name="Susuki M."/>
            <person name="Suzuki K.-i.T."/>
            <person name="Hayashi T."/>
            <person name="Toyoda A."/>
            <person name="Oliveira C."/>
            <person name="Osipova E."/>
            <person name="Leigh N.D."/>
            <person name="Simon A."/>
            <person name="Yun M.H."/>
        </authorList>
    </citation>
    <scope>NUCLEOTIDE SEQUENCE</scope>
    <source>
        <strain evidence="2">20211129_DDA</strain>
        <tissue evidence="2">Liver</tissue>
    </source>
</reference>
<proteinExistence type="predicted"/>
<organism evidence="2 3">
    <name type="scientific">Pleurodeles waltl</name>
    <name type="common">Iberian ribbed newt</name>
    <dbReference type="NCBI Taxonomy" id="8319"/>
    <lineage>
        <taxon>Eukaryota</taxon>
        <taxon>Metazoa</taxon>
        <taxon>Chordata</taxon>
        <taxon>Craniata</taxon>
        <taxon>Vertebrata</taxon>
        <taxon>Euteleostomi</taxon>
        <taxon>Amphibia</taxon>
        <taxon>Batrachia</taxon>
        <taxon>Caudata</taxon>
        <taxon>Salamandroidea</taxon>
        <taxon>Salamandridae</taxon>
        <taxon>Pleurodelinae</taxon>
        <taxon>Pleurodeles</taxon>
    </lineage>
</organism>
<dbReference type="AlphaFoldDB" id="A0AAV7RPS1"/>
<sequence>MTTDIRRVDKHSNALADRDDVKWPGDHLIVLKEVSNHQGGAHVWGGTVNDKEDAATKPTEQACQEEVDESRSDTETRRGGRIPGSSKKIQRNEESNALK</sequence>
<comment type="caution">
    <text evidence="2">The sequence shown here is derived from an EMBL/GenBank/DDBJ whole genome shotgun (WGS) entry which is preliminary data.</text>
</comment>
<gene>
    <name evidence="2" type="ORF">NDU88_006726</name>
</gene>
<protein>
    <submittedName>
        <fullName evidence="2">Uncharacterized protein</fullName>
    </submittedName>
</protein>